<evidence type="ECO:0000256" key="2">
    <source>
        <dbReference type="ARBA" id="ARBA00022980"/>
    </source>
</evidence>
<reference evidence="6 7" key="1">
    <citation type="journal article" date="2011" name="Front. Microbiol.">
        <title>Genomic signatures of strain selection and enhancement in Bacillus atrophaeus var. globigii, a historical biowarfare simulant.</title>
        <authorList>
            <person name="Gibbons H.S."/>
            <person name="Broomall S.M."/>
            <person name="McNew L.A."/>
            <person name="Daligault H."/>
            <person name="Chapman C."/>
            <person name="Bruce D."/>
            <person name="Karavis M."/>
            <person name="Krepps M."/>
            <person name="McGregor P.A."/>
            <person name="Hong C."/>
            <person name="Park K.H."/>
            <person name="Akmal A."/>
            <person name="Feldman A."/>
            <person name="Lin J.S."/>
            <person name="Chang W.E."/>
            <person name="Higgs B.W."/>
            <person name="Demirev P."/>
            <person name="Lindquist J."/>
            <person name="Liem A."/>
            <person name="Fochler E."/>
            <person name="Read T.D."/>
            <person name="Tapia R."/>
            <person name="Johnson S."/>
            <person name="Bishop-Lilly K.A."/>
            <person name="Detter C."/>
            <person name="Han C."/>
            <person name="Sozhamannan S."/>
            <person name="Rosenzweig C.N."/>
            <person name="Skowronski E.W."/>
        </authorList>
    </citation>
    <scope>NUCLEOTIDE SEQUENCE [LARGE SCALE GENOMIC DNA]</scope>
    <source>
        <strain evidence="6 7">PIT1</strain>
    </source>
</reference>
<accession>A0A432ZMA4</accession>
<keyword evidence="3 5" id="KW-0687">Ribonucleoprotein</keyword>
<keyword evidence="7" id="KW-1185">Reference proteome</keyword>
<sequence>MKASELNDKTVEQLQEELLGLRREQFNLRMQAATGQLNQTHMLKQVRRDIARVKTILNQKAGA</sequence>
<dbReference type="GO" id="GO:0003735">
    <property type="term" value="F:structural constituent of ribosome"/>
    <property type="evidence" value="ECO:0007669"/>
    <property type="project" value="InterPro"/>
</dbReference>
<dbReference type="InterPro" id="IPR001854">
    <property type="entry name" value="Ribosomal_uL29"/>
</dbReference>
<dbReference type="SUPFAM" id="SSF46561">
    <property type="entry name" value="Ribosomal protein L29 (L29p)"/>
    <property type="match status" value="1"/>
</dbReference>
<dbReference type="Pfam" id="PF00831">
    <property type="entry name" value="Ribosomal_L29"/>
    <property type="match status" value="1"/>
</dbReference>
<evidence type="ECO:0000256" key="4">
    <source>
        <dbReference type="ARBA" id="ARBA00035204"/>
    </source>
</evidence>
<evidence type="ECO:0000256" key="1">
    <source>
        <dbReference type="ARBA" id="ARBA00009254"/>
    </source>
</evidence>
<dbReference type="RefSeq" id="WP_126824213.1">
    <property type="nucleotide sequence ID" value="NZ_PIQG01000001.1"/>
</dbReference>
<organism evidence="6 7">
    <name type="scientific">Pseudidiomarina taiwanensis</name>
    <dbReference type="NCBI Taxonomy" id="337250"/>
    <lineage>
        <taxon>Bacteria</taxon>
        <taxon>Pseudomonadati</taxon>
        <taxon>Pseudomonadota</taxon>
        <taxon>Gammaproteobacteria</taxon>
        <taxon>Alteromonadales</taxon>
        <taxon>Idiomarinaceae</taxon>
        <taxon>Pseudidiomarina</taxon>
    </lineage>
</organism>
<gene>
    <name evidence="5" type="primary">rpmC</name>
    <name evidence="6" type="ORF">CWI83_00405</name>
</gene>
<dbReference type="HAMAP" id="MF_00374">
    <property type="entry name" value="Ribosomal_uL29"/>
    <property type="match status" value="1"/>
</dbReference>
<evidence type="ECO:0000256" key="5">
    <source>
        <dbReference type="HAMAP-Rule" id="MF_00374"/>
    </source>
</evidence>
<dbReference type="CDD" id="cd00427">
    <property type="entry name" value="Ribosomal_L29_HIP"/>
    <property type="match status" value="1"/>
</dbReference>
<name>A0A432ZMA4_9GAMM</name>
<dbReference type="InterPro" id="IPR036049">
    <property type="entry name" value="Ribosomal_uL29_sf"/>
</dbReference>
<evidence type="ECO:0000256" key="3">
    <source>
        <dbReference type="ARBA" id="ARBA00023274"/>
    </source>
</evidence>
<dbReference type="InterPro" id="IPR050063">
    <property type="entry name" value="Ribosomal_protein_uL29"/>
</dbReference>
<dbReference type="PANTHER" id="PTHR10916:SF0">
    <property type="entry name" value="LARGE RIBOSOMAL SUBUNIT PROTEIN UL29C"/>
    <property type="match status" value="1"/>
</dbReference>
<dbReference type="GO" id="GO:0022625">
    <property type="term" value="C:cytosolic large ribosomal subunit"/>
    <property type="evidence" value="ECO:0007669"/>
    <property type="project" value="TreeGrafter"/>
</dbReference>
<protein>
    <recommendedName>
        <fullName evidence="4 5">Large ribosomal subunit protein uL29</fullName>
    </recommendedName>
</protein>
<dbReference type="PANTHER" id="PTHR10916">
    <property type="entry name" value="60S RIBOSOMAL PROTEIN L35/50S RIBOSOMAL PROTEIN L29"/>
    <property type="match status" value="1"/>
</dbReference>
<proteinExistence type="inferred from homology"/>
<comment type="similarity">
    <text evidence="1 5">Belongs to the universal ribosomal protein uL29 family.</text>
</comment>
<comment type="caution">
    <text evidence="6">The sequence shown here is derived from an EMBL/GenBank/DDBJ whole genome shotgun (WGS) entry which is preliminary data.</text>
</comment>
<dbReference type="OrthoDB" id="9815192at2"/>
<dbReference type="FunFam" id="1.10.287.310:FF:000001">
    <property type="entry name" value="50S ribosomal protein L29"/>
    <property type="match status" value="1"/>
</dbReference>
<dbReference type="InterPro" id="IPR018254">
    <property type="entry name" value="Ribosomal_uL29_CS"/>
</dbReference>
<evidence type="ECO:0000313" key="6">
    <source>
        <dbReference type="EMBL" id="RUO79019.1"/>
    </source>
</evidence>
<dbReference type="NCBIfam" id="TIGR00012">
    <property type="entry name" value="L29"/>
    <property type="match status" value="1"/>
</dbReference>
<dbReference type="EMBL" id="PIQG01000001">
    <property type="protein sequence ID" value="RUO79019.1"/>
    <property type="molecule type" value="Genomic_DNA"/>
</dbReference>
<dbReference type="PROSITE" id="PS00579">
    <property type="entry name" value="RIBOSOMAL_L29"/>
    <property type="match status" value="1"/>
</dbReference>
<dbReference type="AlphaFoldDB" id="A0A432ZMA4"/>
<keyword evidence="2 5" id="KW-0689">Ribosomal protein</keyword>
<dbReference type="Proteomes" id="UP000288279">
    <property type="component" value="Unassembled WGS sequence"/>
</dbReference>
<dbReference type="Gene3D" id="1.10.287.310">
    <property type="match status" value="1"/>
</dbReference>
<dbReference type="GO" id="GO:0006412">
    <property type="term" value="P:translation"/>
    <property type="evidence" value="ECO:0007669"/>
    <property type="project" value="UniProtKB-UniRule"/>
</dbReference>
<evidence type="ECO:0000313" key="7">
    <source>
        <dbReference type="Proteomes" id="UP000288279"/>
    </source>
</evidence>